<evidence type="ECO:0000256" key="1">
    <source>
        <dbReference type="SAM" id="MobiDB-lite"/>
    </source>
</evidence>
<name>A0A7J0GKD6_9ERIC</name>
<accession>A0A7J0GKD6</accession>
<dbReference type="PANTHER" id="PTHR15608:SF0">
    <property type="entry name" value="HIV TAT-SPECIFIC FACTOR 1"/>
    <property type="match status" value="1"/>
</dbReference>
<feature type="compositionally biased region" description="Basic and acidic residues" evidence="1">
    <location>
        <begin position="137"/>
        <end position="151"/>
    </location>
</feature>
<comment type="caution">
    <text evidence="3">The sequence shown here is derived from an EMBL/GenBank/DDBJ whole genome shotgun (WGS) entry which is preliminary data.</text>
</comment>
<evidence type="ECO:0000313" key="3">
    <source>
        <dbReference type="EMBL" id="GFZ11266.1"/>
    </source>
</evidence>
<dbReference type="Proteomes" id="UP000585474">
    <property type="component" value="Unassembled WGS sequence"/>
</dbReference>
<keyword evidence="4" id="KW-1185">Reference proteome</keyword>
<evidence type="ECO:0000259" key="2">
    <source>
        <dbReference type="Pfam" id="PF14237"/>
    </source>
</evidence>
<dbReference type="EMBL" id="BJWL01000022">
    <property type="protein sequence ID" value="GFZ11266.1"/>
    <property type="molecule type" value="Genomic_DNA"/>
</dbReference>
<dbReference type="GO" id="GO:0003723">
    <property type="term" value="F:RNA binding"/>
    <property type="evidence" value="ECO:0007669"/>
    <property type="project" value="TreeGrafter"/>
</dbReference>
<protein>
    <submittedName>
        <fullName evidence="3">RNA binding (RRM/RBD/RNP motifs) family protein</fullName>
    </submittedName>
</protein>
<feature type="region of interest" description="Disordered" evidence="1">
    <location>
        <begin position="137"/>
        <end position="170"/>
    </location>
</feature>
<gene>
    <name evidence="3" type="ORF">Acr_22g0006640</name>
</gene>
<organism evidence="3 4">
    <name type="scientific">Actinidia rufa</name>
    <dbReference type="NCBI Taxonomy" id="165716"/>
    <lineage>
        <taxon>Eukaryota</taxon>
        <taxon>Viridiplantae</taxon>
        <taxon>Streptophyta</taxon>
        <taxon>Embryophyta</taxon>
        <taxon>Tracheophyta</taxon>
        <taxon>Spermatophyta</taxon>
        <taxon>Magnoliopsida</taxon>
        <taxon>eudicotyledons</taxon>
        <taxon>Gunneridae</taxon>
        <taxon>Pentapetalae</taxon>
        <taxon>asterids</taxon>
        <taxon>Ericales</taxon>
        <taxon>Actinidiaceae</taxon>
        <taxon>Actinidia</taxon>
    </lineage>
</organism>
<feature type="domain" description="GYF" evidence="2">
    <location>
        <begin position="77"/>
        <end position="107"/>
    </location>
</feature>
<dbReference type="GO" id="GO:0005686">
    <property type="term" value="C:U2 snRNP"/>
    <property type="evidence" value="ECO:0007669"/>
    <property type="project" value="TreeGrafter"/>
</dbReference>
<feature type="compositionally biased region" description="Acidic residues" evidence="1">
    <location>
        <begin position="157"/>
        <end position="167"/>
    </location>
</feature>
<dbReference type="GO" id="GO:0005684">
    <property type="term" value="C:U2-type spliceosomal complex"/>
    <property type="evidence" value="ECO:0007669"/>
    <property type="project" value="TreeGrafter"/>
</dbReference>
<proteinExistence type="predicted"/>
<dbReference type="InterPro" id="IPR034393">
    <property type="entry name" value="TatSF1-like"/>
</dbReference>
<dbReference type="AlphaFoldDB" id="A0A7J0GKD6"/>
<feature type="region of interest" description="Disordered" evidence="1">
    <location>
        <begin position="225"/>
        <end position="249"/>
    </location>
</feature>
<sequence>MRRGTSPGWQRLGKMHRRVAGGGCELPVGVEGTVYGEILNLGLSLMFWDNCSIQIVFKWSYEILNHLLKLLYFTWTEHFVNGYLTESTLLWSEGRSDWQPLSSIPELMSQISELVPSNTDDEFETWQKEVREAEAEFLEHDRTAGNDDPDRPSTPPEGEEEFTDDDGTTYKWDRGLRAWVPQDNPSTNSEHYRPEDMTFLQEEDVFPTVPVVDASIAEELNATSEAVETKDAKRKLPDKPAEKKEANKPPDSWFELKVNTHVYVTGLPDDVTFDEVICPSCFLTSILWIFDEFCFMATMHGYENIVSIFSLMIY</sequence>
<dbReference type="OrthoDB" id="10258585at2759"/>
<dbReference type="PANTHER" id="PTHR15608">
    <property type="entry name" value="SPLICING FACTOR U2AF-ASSOCIATED PROTEIN 2"/>
    <property type="match status" value="1"/>
</dbReference>
<feature type="compositionally biased region" description="Basic and acidic residues" evidence="1">
    <location>
        <begin position="227"/>
        <end position="248"/>
    </location>
</feature>
<reference evidence="3 4" key="1">
    <citation type="submission" date="2019-07" db="EMBL/GenBank/DDBJ databases">
        <title>De Novo Assembly of kiwifruit Actinidia rufa.</title>
        <authorList>
            <person name="Sugita-Konishi S."/>
            <person name="Sato K."/>
            <person name="Mori E."/>
            <person name="Abe Y."/>
            <person name="Kisaki G."/>
            <person name="Hamano K."/>
            <person name="Suezawa K."/>
            <person name="Otani M."/>
            <person name="Fukuda T."/>
            <person name="Manabe T."/>
            <person name="Gomi K."/>
            <person name="Tabuchi M."/>
            <person name="Akimitsu K."/>
            <person name="Kataoka I."/>
        </authorList>
    </citation>
    <scope>NUCLEOTIDE SEQUENCE [LARGE SCALE GENOMIC DNA]</scope>
    <source>
        <strain evidence="4">cv. Fuchu</strain>
    </source>
</reference>
<dbReference type="Pfam" id="PF14237">
    <property type="entry name" value="GYF_2"/>
    <property type="match status" value="1"/>
</dbReference>
<dbReference type="InterPro" id="IPR025640">
    <property type="entry name" value="GYF_2"/>
</dbReference>
<evidence type="ECO:0000313" key="4">
    <source>
        <dbReference type="Proteomes" id="UP000585474"/>
    </source>
</evidence>